<evidence type="ECO:0000256" key="4">
    <source>
        <dbReference type="ARBA" id="ARBA00022737"/>
    </source>
</evidence>
<dbReference type="InterPro" id="IPR056153">
    <property type="entry name" value="Beta-prop_IFT122_1st"/>
</dbReference>
<keyword evidence="3 7" id="KW-0853">WD repeat</keyword>
<evidence type="ECO:0000313" key="13">
    <source>
        <dbReference type="Proteomes" id="UP001153620"/>
    </source>
</evidence>
<dbReference type="GO" id="GO:0061512">
    <property type="term" value="P:protein localization to cilium"/>
    <property type="evidence" value="ECO:0007669"/>
    <property type="project" value="TreeGrafter"/>
</dbReference>
<protein>
    <recommendedName>
        <fullName evidence="2">Intraflagellar transport protein 122 homolog</fullName>
    </recommendedName>
</protein>
<evidence type="ECO:0000256" key="1">
    <source>
        <dbReference type="ARBA" id="ARBA00004138"/>
    </source>
</evidence>
<feature type="domain" description="IFT122 second beta-propeller" evidence="8">
    <location>
        <begin position="306"/>
        <end position="562"/>
    </location>
</feature>
<evidence type="ECO:0000259" key="10">
    <source>
        <dbReference type="Pfam" id="PF25144"/>
    </source>
</evidence>
<dbReference type="InterPro" id="IPR056152">
    <property type="entry name" value="Beta-prop_IFT122_2nd"/>
</dbReference>
<feature type="domain" description="IFT122 first beta-propeller" evidence="9">
    <location>
        <begin position="193"/>
        <end position="300"/>
    </location>
</feature>
<feature type="repeat" description="WD" evidence="7">
    <location>
        <begin position="57"/>
        <end position="88"/>
    </location>
</feature>
<dbReference type="AlphaFoldDB" id="A0A9N9S375"/>
<dbReference type="OrthoDB" id="10255582at2759"/>
<sequence length="1171" mass="131552">MRAVPKWVEKIHEQSDRSDIASIHATCFHPEALQLIVGAGDKVLVYDASDGNLIDTLKGHKDTVYCLAYSKDGKRFASGSADKTVIIWTQKLEGVLKYSHNEGIQCLEFNPVTHQLASCSISDYAFWSSEQKNVQKYKIQAKVNCCSWTIDGQYIALGLANGIISIRNKLGDEKVKIDRGKAPIYGIQWAPPNANAQGPPDVLAVADWNQMLSFYTIGGQMIGKERPLGFDPLCLKFFIDGESLVVSGCNKQLQLFTRDGIRVGTLGEPHESWIWSASPHPHGTAIAVGCQDGSLAYYNIAFSTVHALYRERYAYRENMCDVIIQHLVSGQKVRIKCRDLVHKIAIYRHKLAVQLPERVVLYELSSADNQPMHYRVKEKISKKFNCSLLVVCAQNLVLCQEKRLQSLDFNGELQREWIMDSFIRYIKVTGGPPGREGLIIGLKSGQVWRIFLDNSLPILVTTVLSSVRCLDLNASRTKLAVVDDAGRMVVRDLTTDTLLYQDSGVNSVAWNTNLESMLCYSHTNGGLSIRVGTLPAKNPQNMIGVVVGLCGATAFCLRGNIMTNVALALSATLWQFVEANLFEEAYQVACLGVTTNDWEALAQAALDVHNFKVAQDAFVKTRNLPWLEFINEIKVRQKHGDVPKELIQADILAFGAKFKEAARLFQKCGHSNKAIAMYSDLKMFDLAQQFIKEDDNSDDKKELVKRKAEWACSVHEPRAAAELLLSAGEVERAIEIVAEQGWTDLLLDIGRKLQASEKSSLELIATHLKRLKALPLAAEIYRKLGEEAQVVQLHVEARDWNEAFRLAEHLTQVLPTVHLQHAQWLADSDQFIEAHEAYVMAGKPKEAHILLKNLADCAVNEERFLDASYYTWLRAKQLLKMMELNPDDTAPSHIKEFKVLLQLSSIYYAYSTIHSYLREPFTSSPPLNLFNTSRFIANQIANSLPPKGLSMFAVYYTLSKQAKVLGANKLHLQINNKLQSLKAPSGIQEQVDINIMNSRAASGGFSDPEELLPMCYKCSNFSMHLSGNQCSNCQQDFIFSYVSFEILPLAEFFPETDVSSEEAERLLMTPQKEDSIDPFTETIIHDDIGDLLPLTLNRESLRAIDPRNVILVKWPLPIGTKYYRNLLPELQITVCPGCYQAFHSEDFELQVLQKGSCPFCRMLEEKLFNSY</sequence>
<dbReference type="Pfam" id="PF23381">
    <property type="entry name" value="Beta-prop_IFT122_1st"/>
    <property type="match status" value="2"/>
</dbReference>
<dbReference type="InterPro" id="IPR056838">
    <property type="entry name" value="Zn_ribbon_IFT122"/>
</dbReference>
<accession>A0A9N9S375</accession>
<evidence type="ECO:0000256" key="2">
    <source>
        <dbReference type="ARBA" id="ARBA00019442"/>
    </source>
</evidence>
<keyword evidence="4" id="KW-0677">Repeat</keyword>
<dbReference type="Gene3D" id="2.130.10.10">
    <property type="entry name" value="YVTN repeat-like/Quinoprotein amine dehydrogenase"/>
    <property type="match status" value="2"/>
</dbReference>
<dbReference type="PANTHER" id="PTHR12764">
    <property type="entry name" value="WD REPEAT DOMAIN-RELATED"/>
    <property type="match status" value="1"/>
</dbReference>
<dbReference type="InterPro" id="IPR001680">
    <property type="entry name" value="WD40_rpt"/>
</dbReference>
<reference evidence="12" key="1">
    <citation type="submission" date="2022-01" db="EMBL/GenBank/DDBJ databases">
        <authorList>
            <person name="King R."/>
        </authorList>
    </citation>
    <scope>NUCLEOTIDE SEQUENCE</scope>
</reference>
<feature type="domain" description="Intraflagellar transport protein 122 homolog TPR" evidence="11">
    <location>
        <begin position="570"/>
        <end position="945"/>
    </location>
</feature>
<dbReference type="FunFam" id="2.130.10.10:FF:001020">
    <property type="entry name" value="Intraflagellar transport protein 122 homolog"/>
    <property type="match status" value="1"/>
</dbReference>
<keyword evidence="13" id="KW-1185">Reference proteome</keyword>
<evidence type="ECO:0000256" key="6">
    <source>
        <dbReference type="ARBA" id="ARBA00023273"/>
    </source>
</evidence>
<comment type="subcellular location">
    <subcellularLocation>
        <location evidence="1">Cell projection</location>
        <location evidence="1">Cilium</location>
    </subcellularLocation>
</comment>
<dbReference type="GO" id="GO:0035721">
    <property type="term" value="P:intraciliary retrograde transport"/>
    <property type="evidence" value="ECO:0007669"/>
    <property type="project" value="TreeGrafter"/>
</dbReference>
<dbReference type="PANTHER" id="PTHR12764:SF4">
    <property type="entry name" value="INTRAFLAGELLAR TRANSPORT PROTEIN 122 HOMOLOG"/>
    <property type="match status" value="1"/>
</dbReference>
<dbReference type="InterPro" id="IPR015943">
    <property type="entry name" value="WD40/YVTN_repeat-like_dom_sf"/>
</dbReference>
<proteinExistence type="predicted"/>
<dbReference type="PROSITE" id="PS50082">
    <property type="entry name" value="WD_REPEATS_2"/>
    <property type="match status" value="1"/>
</dbReference>
<dbReference type="Pfam" id="PF25144">
    <property type="entry name" value="Zn_ribbon_IFT122"/>
    <property type="match status" value="1"/>
</dbReference>
<evidence type="ECO:0000259" key="11">
    <source>
        <dbReference type="Pfam" id="PF25295"/>
    </source>
</evidence>
<reference evidence="12" key="2">
    <citation type="submission" date="2022-10" db="EMBL/GenBank/DDBJ databases">
        <authorList>
            <consortium name="ENA_rothamsted_submissions"/>
            <consortium name="culmorum"/>
            <person name="King R."/>
        </authorList>
    </citation>
    <scope>NUCLEOTIDE SEQUENCE</scope>
</reference>
<evidence type="ECO:0000259" key="9">
    <source>
        <dbReference type="Pfam" id="PF23381"/>
    </source>
</evidence>
<dbReference type="PROSITE" id="PS50294">
    <property type="entry name" value="WD_REPEATS_REGION"/>
    <property type="match status" value="1"/>
</dbReference>
<dbReference type="InterPro" id="IPR036322">
    <property type="entry name" value="WD40_repeat_dom_sf"/>
</dbReference>
<dbReference type="Proteomes" id="UP001153620">
    <property type="component" value="Chromosome 4"/>
</dbReference>
<evidence type="ECO:0000256" key="3">
    <source>
        <dbReference type="ARBA" id="ARBA00022574"/>
    </source>
</evidence>
<name>A0A9N9S375_9DIPT</name>
<dbReference type="Pfam" id="PF25295">
    <property type="entry name" value="TPR_IFT122"/>
    <property type="match status" value="1"/>
</dbReference>
<dbReference type="SUPFAM" id="SSF50978">
    <property type="entry name" value="WD40 repeat-like"/>
    <property type="match status" value="2"/>
</dbReference>
<evidence type="ECO:0000259" key="8">
    <source>
        <dbReference type="Pfam" id="PF23377"/>
    </source>
</evidence>
<dbReference type="InterPro" id="IPR057411">
    <property type="entry name" value="TPR_IFT122"/>
</dbReference>
<dbReference type="Pfam" id="PF23377">
    <property type="entry name" value="Beta-prop_IFT122_2nd"/>
    <property type="match status" value="1"/>
</dbReference>
<feature type="domain" description="IFT122 first beta-propeller" evidence="9">
    <location>
        <begin position="22"/>
        <end position="192"/>
    </location>
</feature>
<dbReference type="EMBL" id="OU895880">
    <property type="protein sequence ID" value="CAG9810025.1"/>
    <property type="molecule type" value="Genomic_DNA"/>
</dbReference>
<dbReference type="GO" id="GO:0097730">
    <property type="term" value="C:non-motile cilium"/>
    <property type="evidence" value="ECO:0007669"/>
    <property type="project" value="TreeGrafter"/>
</dbReference>
<gene>
    <name evidence="12" type="ORF">CHIRRI_LOCUS12842</name>
</gene>
<dbReference type="Gene3D" id="1.25.40.470">
    <property type="match status" value="1"/>
</dbReference>
<feature type="domain" description="IFT122 zinc ribbon" evidence="10">
    <location>
        <begin position="1009"/>
        <end position="1049"/>
    </location>
</feature>
<dbReference type="InterPro" id="IPR039857">
    <property type="entry name" value="Ift122/121"/>
</dbReference>
<evidence type="ECO:0000313" key="12">
    <source>
        <dbReference type="EMBL" id="CAG9810025.1"/>
    </source>
</evidence>
<keyword evidence="5" id="KW-0969">Cilium</keyword>
<evidence type="ECO:0000256" key="7">
    <source>
        <dbReference type="PROSITE-ProRule" id="PRU00221"/>
    </source>
</evidence>
<dbReference type="Pfam" id="PF25143">
    <property type="entry name" value="Zn_ribbon_IFT122_C"/>
    <property type="match status" value="1"/>
</dbReference>
<evidence type="ECO:0000256" key="5">
    <source>
        <dbReference type="ARBA" id="ARBA00023069"/>
    </source>
</evidence>
<dbReference type="SMART" id="SM00320">
    <property type="entry name" value="WD40"/>
    <property type="match status" value="7"/>
</dbReference>
<organism evidence="12 13">
    <name type="scientific">Chironomus riparius</name>
    <dbReference type="NCBI Taxonomy" id="315576"/>
    <lineage>
        <taxon>Eukaryota</taxon>
        <taxon>Metazoa</taxon>
        <taxon>Ecdysozoa</taxon>
        <taxon>Arthropoda</taxon>
        <taxon>Hexapoda</taxon>
        <taxon>Insecta</taxon>
        <taxon>Pterygota</taxon>
        <taxon>Neoptera</taxon>
        <taxon>Endopterygota</taxon>
        <taxon>Diptera</taxon>
        <taxon>Nematocera</taxon>
        <taxon>Chironomoidea</taxon>
        <taxon>Chironomidae</taxon>
        <taxon>Chironominae</taxon>
        <taxon>Chironomus</taxon>
    </lineage>
</organism>
<dbReference type="GO" id="GO:1905515">
    <property type="term" value="P:non-motile cilium assembly"/>
    <property type="evidence" value="ECO:0007669"/>
    <property type="project" value="TreeGrafter"/>
</dbReference>
<dbReference type="GO" id="GO:0030991">
    <property type="term" value="C:intraciliary transport particle A"/>
    <property type="evidence" value="ECO:0007669"/>
    <property type="project" value="TreeGrafter"/>
</dbReference>
<keyword evidence="6" id="KW-0966">Cell projection</keyword>